<dbReference type="InterPro" id="IPR056884">
    <property type="entry name" value="NPHP3-like_N"/>
</dbReference>
<evidence type="ECO:0000259" key="6">
    <source>
        <dbReference type="Pfam" id="PF23239"/>
    </source>
</evidence>
<dbReference type="PROSITE" id="PS50297">
    <property type="entry name" value="ANK_REP_REGION"/>
    <property type="match status" value="3"/>
</dbReference>
<evidence type="ECO:0000259" key="7">
    <source>
        <dbReference type="Pfam" id="PF24883"/>
    </source>
</evidence>
<dbReference type="Proteomes" id="UP001276659">
    <property type="component" value="Unassembled WGS sequence"/>
</dbReference>
<reference evidence="8" key="1">
    <citation type="submission" date="2022-11" db="EMBL/GenBank/DDBJ databases">
        <title>Chromosomal genome sequence assembly and mating type (MAT) locus characterization of the leprose asexual lichenized fungus Lepraria neglecta (Nyl.) Erichsen.</title>
        <authorList>
            <person name="Allen J.L."/>
            <person name="Pfeffer B."/>
        </authorList>
    </citation>
    <scope>NUCLEOTIDE SEQUENCE</scope>
    <source>
        <strain evidence="8">Allen 5258</strain>
    </source>
</reference>
<gene>
    <name evidence="8" type="ORF">OEA41_000492</name>
</gene>
<dbReference type="Pfam" id="PF24883">
    <property type="entry name" value="NPHP3_N"/>
    <property type="match status" value="1"/>
</dbReference>
<keyword evidence="1" id="KW-0677">Repeat</keyword>
<feature type="compositionally biased region" description="Polar residues" evidence="3">
    <location>
        <begin position="19"/>
        <end position="28"/>
    </location>
</feature>
<feature type="domain" description="NWD NACHT-NTPase N-terminal" evidence="4">
    <location>
        <begin position="34"/>
        <end position="262"/>
    </location>
</feature>
<feature type="domain" description="DUF7069" evidence="6">
    <location>
        <begin position="542"/>
        <end position="597"/>
    </location>
</feature>
<dbReference type="SMART" id="SM00248">
    <property type="entry name" value="ANK"/>
    <property type="match status" value="6"/>
</dbReference>
<evidence type="ECO:0008006" key="10">
    <source>
        <dbReference type="Google" id="ProtNLM"/>
    </source>
</evidence>
<feature type="repeat" description="ANK" evidence="2">
    <location>
        <begin position="929"/>
        <end position="961"/>
    </location>
</feature>
<dbReference type="Pfam" id="PF12796">
    <property type="entry name" value="Ank_2"/>
    <property type="match status" value="1"/>
</dbReference>
<evidence type="ECO:0000259" key="4">
    <source>
        <dbReference type="Pfam" id="PF17100"/>
    </source>
</evidence>
<dbReference type="InterPro" id="IPR027417">
    <property type="entry name" value="P-loop_NTPase"/>
</dbReference>
<dbReference type="Pfam" id="PF00023">
    <property type="entry name" value="Ank"/>
    <property type="match status" value="1"/>
</dbReference>
<accession>A0AAD9ZJ05</accession>
<feature type="domain" description="GPI inositol-deacylase winged helix" evidence="5">
    <location>
        <begin position="632"/>
        <end position="708"/>
    </location>
</feature>
<dbReference type="Pfam" id="PF22939">
    <property type="entry name" value="WHD_GPIID"/>
    <property type="match status" value="1"/>
</dbReference>
<dbReference type="SUPFAM" id="SSF52540">
    <property type="entry name" value="P-loop containing nucleoside triphosphate hydrolases"/>
    <property type="match status" value="1"/>
</dbReference>
<feature type="compositionally biased region" description="Basic residues" evidence="3">
    <location>
        <begin position="1"/>
        <end position="10"/>
    </location>
</feature>
<dbReference type="InterPro" id="IPR054471">
    <property type="entry name" value="GPIID_WHD"/>
</dbReference>
<dbReference type="Pfam" id="PF17100">
    <property type="entry name" value="NACHT_N"/>
    <property type="match status" value="1"/>
</dbReference>
<dbReference type="AlphaFoldDB" id="A0AAD9ZJ05"/>
<evidence type="ECO:0000256" key="1">
    <source>
        <dbReference type="ARBA" id="ARBA00022737"/>
    </source>
</evidence>
<dbReference type="InterPro" id="IPR031359">
    <property type="entry name" value="NACHT_N"/>
</dbReference>
<evidence type="ECO:0000256" key="3">
    <source>
        <dbReference type="SAM" id="MobiDB-lite"/>
    </source>
</evidence>
<feature type="repeat" description="ANK" evidence="2">
    <location>
        <begin position="896"/>
        <end position="928"/>
    </location>
</feature>
<feature type="repeat" description="ANK" evidence="2">
    <location>
        <begin position="863"/>
        <end position="895"/>
    </location>
</feature>
<evidence type="ECO:0000313" key="8">
    <source>
        <dbReference type="EMBL" id="KAK3178357.1"/>
    </source>
</evidence>
<protein>
    <recommendedName>
        <fullName evidence="10">NWD NACHT-NTPase N-terminal domain-containing protein</fullName>
    </recommendedName>
</protein>
<dbReference type="Pfam" id="PF23239">
    <property type="entry name" value="DUF7069"/>
    <property type="match status" value="1"/>
</dbReference>
<feature type="domain" description="Nephrocystin 3-like N-terminal" evidence="7">
    <location>
        <begin position="350"/>
        <end position="517"/>
    </location>
</feature>
<feature type="repeat" description="ANK" evidence="2">
    <location>
        <begin position="830"/>
        <end position="862"/>
    </location>
</feature>
<dbReference type="Gene3D" id="1.25.40.20">
    <property type="entry name" value="Ankyrin repeat-containing domain"/>
    <property type="match status" value="2"/>
</dbReference>
<comment type="caution">
    <text evidence="8">The sequence shown here is derived from an EMBL/GenBank/DDBJ whole genome shotgun (WGS) entry which is preliminary data.</text>
</comment>
<name>A0AAD9ZJ05_9LECA</name>
<dbReference type="EMBL" id="JASNWA010000003">
    <property type="protein sequence ID" value="KAK3178357.1"/>
    <property type="molecule type" value="Genomic_DNA"/>
</dbReference>
<evidence type="ECO:0000256" key="2">
    <source>
        <dbReference type="PROSITE-ProRule" id="PRU00023"/>
    </source>
</evidence>
<dbReference type="Gene3D" id="3.40.50.300">
    <property type="entry name" value="P-loop containing nucleotide triphosphate hydrolases"/>
    <property type="match status" value="1"/>
</dbReference>
<dbReference type="PANTHER" id="PTHR10039:SF16">
    <property type="entry name" value="GPI INOSITOL-DEACYLASE"/>
    <property type="match status" value="1"/>
</dbReference>
<keyword evidence="2" id="KW-0040">ANK repeat</keyword>
<evidence type="ECO:0000259" key="5">
    <source>
        <dbReference type="Pfam" id="PF22939"/>
    </source>
</evidence>
<dbReference type="InterPro" id="IPR036770">
    <property type="entry name" value="Ankyrin_rpt-contain_sf"/>
</dbReference>
<dbReference type="InterPro" id="IPR055497">
    <property type="entry name" value="DUF7069"/>
</dbReference>
<keyword evidence="9" id="KW-1185">Reference proteome</keyword>
<proteinExistence type="predicted"/>
<feature type="region of interest" description="Disordered" evidence="3">
    <location>
        <begin position="1"/>
        <end position="33"/>
    </location>
</feature>
<dbReference type="PANTHER" id="PTHR10039">
    <property type="entry name" value="AMELOGENIN"/>
    <property type="match status" value="1"/>
</dbReference>
<dbReference type="InterPro" id="IPR002110">
    <property type="entry name" value="Ankyrin_rpt"/>
</dbReference>
<dbReference type="SUPFAM" id="SSF48403">
    <property type="entry name" value="Ankyrin repeat"/>
    <property type="match status" value="1"/>
</dbReference>
<dbReference type="PROSITE" id="PS50088">
    <property type="entry name" value="ANK_REPEAT"/>
    <property type="match status" value="4"/>
</dbReference>
<sequence>MPHLPFRRKKFSAEASHSRGPSDSQSLAESPPKDLWDRAYELLREDENSKQAIQAYEKILLSELEEGNDSPTISAGLGTSRREGQMSALVQKKLKAVDDAQWKFSLGDKTVEVKAQLDRIVKAVLFGKDFVSSAVGTEPHAALAWAGVCMLLPLLLHPTIQQKALMEGLDYISSLIVRFTVIERVYRQQETEPSRVLSTGGLTELNTLFERQVTKLYSQILGYQAQVVCQLRRSTIVRFGRDVLKADDWAALLADMKNSEIACQYTSQVVHSERLDTALKEQDRRMREFYSMQEKHYHSLRQTVQTSFTALGQPGNIDWTQTDEEAACLQALRTSTYEDHKDRNPRRVPGTCRWFLENDKYDRWREEPCSSLLWVTADPGCGKSVLAKSLVDGELRSTTSHVTCYFFFKDESPEQRSPTNAVCALLHQLCRQNRTLLQKIMDAYRNDGRRLIQSLSSLWRLLVEIAQCPEAGKVICVLDALDECEENGKQALIKSLNSFYGTQGQSNCQLKFLVTSRPYYNIEELFDEFTIRLAGEDESELIKKEIDLVIVDSVAQLASRKKFDQKTQMFLQDRLLGTENRTYLWLYLTLAGVEKGFGIGTPKRMEEYIEKMPNTIYDAYEAMLDRSPQPGRAMKLLHIVVAAVRPLSLREMNMALNIEACHQSREEVDLDSEVAFRTYIKNLCGLLVSIHDSKVYLLHQTAKDFLVLQQGPSTTKPQLGHKGWKVSLDPLDSHLVLAKACLRYLSFSMFEAEPMVIKSDYIYAAERLSYIREHDFIDYAAQYWTWHFSISKEDDEASQSWLYICDTHSKRFNTWYNIYRATRPSVRPVSKAEPLNLACYFGHNAIVEQLIRQGADIESKDGSGRTPLSAAAGNGHEALVRVLIKRGAATNSEDMHRRTPLWWAAEGGHEVVIEMLLDAKSFVDARDFKGQTPLSAAASAAHERAVEKLIKMGALVNTVSSEGSTPLTRTIEHRREAGETLSLSRMLLDAGADPNMTGQRRTPLIVVARDFAPAWRDSTPTELVKLLMERRASPTIMDWEGRTPLDIVRQRNGVQTAEAFERLVNTETGLSFNADASG</sequence>
<evidence type="ECO:0000313" key="9">
    <source>
        <dbReference type="Proteomes" id="UP001276659"/>
    </source>
</evidence>
<organism evidence="8 9">
    <name type="scientific">Lepraria neglecta</name>
    <dbReference type="NCBI Taxonomy" id="209136"/>
    <lineage>
        <taxon>Eukaryota</taxon>
        <taxon>Fungi</taxon>
        <taxon>Dikarya</taxon>
        <taxon>Ascomycota</taxon>
        <taxon>Pezizomycotina</taxon>
        <taxon>Lecanoromycetes</taxon>
        <taxon>OSLEUM clade</taxon>
        <taxon>Lecanoromycetidae</taxon>
        <taxon>Lecanorales</taxon>
        <taxon>Lecanorineae</taxon>
        <taxon>Stereocaulaceae</taxon>
        <taxon>Lepraria</taxon>
    </lineage>
</organism>